<dbReference type="Gene3D" id="1.20.1250.20">
    <property type="entry name" value="MFS general substrate transporter like domains"/>
    <property type="match status" value="2"/>
</dbReference>
<feature type="transmembrane region" description="Helical" evidence="5">
    <location>
        <begin position="361"/>
        <end position="385"/>
    </location>
</feature>
<reference evidence="7 8" key="1">
    <citation type="submission" date="2018-02" db="EMBL/GenBank/DDBJ databases">
        <title>novel marine gammaproteobacteria from coastal saline agro ecosystem.</title>
        <authorList>
            <person name="Krishnan R."/>
            <person name="Ramesh Kumar N."/>
        </authorList>
    </citation>
    <scope>NUCLEOTIDE SEQUENCE [LARGE SCALE GENOMIC DNA]</scope>
    <source>
        <strain evidence="7 8">228</strain>
    </source>
</reference>
<feature type="transmembrane region" description="Helical" evidence="5">
    <location>
        <begin position="58"/>
        <end position="77"/>
    </location>
</feature>
<evidence type="ECO:0000313" key="8">
    <source>
        <dbReference type="Proteomes" id="UP000238196"/>
    </source>
</evidence>
<evidence type="ECO:0000259" key="6">
    <source>
        <dbReference type="PROSITE" id="PS50850"/>
    </source>
</evidence>
<dbReference type="InterPro" id="IPR051788">
    <property type="entry name" value="MFS_Transporter"/>
</dbReference>
<feature type="transmembrane region" description="Helical" evidence="5">
    <location>
        <begin position="304"/>
        <end position="325"/>
    </location>
</feature>
<evidence type="ECO:0000313" key="7">
    <source>
        <dbReference type="EMBL" id="PPC78518.1"/>
    </source>
</evidence>
<feature type="transmembrane region" description="Helical" evidence="5">
    <location>
        <begin position="173"/>
        <end position="193"/>
    </location>
</feature>
<name>A0A2S5KUX1_9PROT</name>
<evidence type="ECO:0000256" key="2">
    <source>
        <dbReference type="ARBA" id="ARBA00022692"/>
    </source>
</evidence>
<keyword evidence="4 5" id="KW-0472">Membrane</keyword>
<dbReference type="EMBL" id="PRLP01000015">
    <property type="protein sequence ID" value="PPC78518.1"/>
    <property type="molecule type" value="Genomic_DNA"/>
</dbReference>
<dbReference type="PANTHER" id="PTHR23514">
    <property type="entry name" value="BYPASS OF STOP CODON PROTEIN 6"/>
    <property type="match status" value="1"/>
</dbReference>
<sequence>MSQLSASFAAGVDPAVRRARVAVAFVFFACGVIFSSWVPHIPLVQQRIGLSDGELGLALFFMAIGAISAMPLCGWLTGKVGGKRVCSISSLAFCLALYLPTHAESFAQLAAALFVFGACSSGMDVSMNAEAVRVEKDFGRAIMSSFHGFFSLGGLTGALIGGGLLALGVSSQLHITLMIVLIAVLCLLAFRYFLHNAPEAAGGHTFSLPSKPVLALGLLAFGALMAEGAMADWTGVYLSSVLGTSASTAAMGFAAFSVAMAAGRLSGDYWTRRLGPVNLMRCSAVIASAGLVMGLLFAEPLLAMVGFACVGIGLANIVPLVFSAAGRVPGMSAGNGIAAVATSGYTGFLAGPPLIGFLSELMGLALALGVVAVIILAAGPFAHVLRNRA</sequence>
<feature type="transmembrane region" description="Helical" evidence="5">
    <location>
        <begin position="21"/>
        <end position="38"/>
    </location>
</feature>
<dbReference type="CDD" id="cd17393">
    <property type="entry name" value="MFS_MosC_like"/>
    <property type="match status" value="1"/>
</dbReference>
<keyword evidence="3 5" id="KW-1133">Transmembrane helix</keyword>
<dbReference type="InterPro" id="IPR020846">
    <property type="entry name" value="MFS_dom"/>
</dbReference>
<evidence type="ECO:0000256" key="4">
    <source>
        <dbReference type="ARBA" id="ARBA00023136"/>
    </source>
</evidence>
<dbReference type="GO" id="GO:0016020">
    <property type="term" value="C:membrane"/>
    <property type="evidence" value="ECO:0007669"/>
    <property type="project" value="UniProtKB-SubCell"/>
</dbReference>
<dbReference type="PROSITE" id="PS50850">
    <property type="entry name" value="MFS"/>
    <property type="match status" value="1"/>
</dbReference>
<evidence type="ECO:0000256" key="1">
    <source>
        <dbReference type="ARBA" id="ARBA00004141"/>
    </source>
</evidence>
<dbReference type="InterPro" id="IPR036259">
    <property type="entry name" value="MFS_trans_sf"/>
</dbReference>
<dbReference type="GO" id="GO:0022857">
    <property type="term" value="F:transmembrane transporter activity"/>
    <property type="evidence" value="ECO:0007669"/>
    <property type="project" value="InterPro"/>
</dbReference>
<dbReference type="AlphaFoldDB" id="A0A2S5KUX1"/>
<dbReference type="InterPro" id="IPR011701">
    <property type="entry name" value="MFS"/>
</dbReference>
<dbReference type="OrthoDB" id="9810941at2"/>
<feature type="transmembrane region" description="Helical" evidence="5">
    <location>
        <begin position="337"/>
        <end position="355"/>
    </location>
</feature>
<dbReference type="SUPFAM" id="SSF103473">
    <property type="entry name" value="MFS general substrate transporter"/>
    <property type="match status" value="1"/>
</dbReference>
<dbReference type="PANTHER" id="PTHR23514:SF13">
    <property type="entry name" value="INNER MEMBRANE PROTEIN YBJJ"/>
    <property type="match status" value="1"/>
</dbReference>
<keyword evidence="2 5" id="KW-0812">Transmembrane</keyword>
<proteinExistence type="predicted"/>
<evidence type="ECO:0000256" key="3">
    <source>
        <dbReference type="ARBA" id="ARBA00022989"/>
    </source>
</evidence>
<evidence type="ECO:0000256" key="5">
    <source>
        <dbReference type="SAM" id="Phobius"/>
    </source>
</evidence>
<organism evidence="7 8">
    <name type="scientific">Proteobacteria bacterium 228</name>
    <dbReference type="NCBI Taxonomy" id="2083153"/>
    <lineage>
        <taxon>Bacteria</taxon>
        <taxon>Pseudomonadati</taxon>
        <taxon>Pseudomonadota</taxon>
    </lineage>
</organism>
<comment type="caution">
    <text evidence="7">The sequence shown here is derived from an EMBL/GenBank/DDBJ whole genome shotgun (WGS) entry which is preliminary data.</text>
</comment>
<dbReference type="Proteomes" id="UP000238196">
    <property type="component" value="Unassembled WGS sequence"/>
</dbReference>
<accession>A0A2S5KUX1</accession>
<feature type="domain" description="Major facilitator superfamily (MFS) profile" evidence="6">
    <location>
        <begin position="15"/>
        <end position="389"/>
    </location>
</feature>
<feature type="transmembrane region" description="Helical" evidence="5">
    <location>
        <begin position="213"/>
        <end position="231"/>
    </location>
</feature>
<feature type="transmembrane region" description="Helical" evidence="5">
    <location>
        <begin position="146"/>
        <end position="167"/>
    </location>
</feature>
<protein>
    <submittedName>
        <fullName evidence="7">MFS transporter</fullName>
    </submittedName>
</protein>
<feature type="transmembrane region" description="Helical" evidence="5">
    <location>
        <begin position="237"/>
        <end position="258"/>
    </location>
</feature>
<gene>
    <name evidence="7" type="ORF">C4K68_05605</name>
</gene>
<feature type="transmembrane region" description="Helical" evidence="5">
    <location>
        <begin position="279"/>
        <end position="298"/>
    </location>
</feature>
<comment type="subcellular location">
    <subcellularLocation>
        <location evidence="1">Membrane</location>
        <topology evidence="1">Multi-pass membrane protein</topology>
    </subcellularLocation>
</comment>
<dbReference type="Pfam" id="PF07690">
    <property type="entry name" value="MFS_1"/>
    <property type="match status" value="1"/>
</dbReference>